<feature type="region of interest" description="Disordered" evidence="1">
    <location>
        <begin position="96"/>
        <end position="125"/>
    </location>
</feature>
<dbReference type="InterPro" id="IPR037737">
    <property type="entry name" value="Srf1"/>
</dbReference>
<evidence type="ECO:0000256" key="2">
    <source>
        <dbReference type="SAM" id="Phobius"/>
    </source>
</evidence>
<accession>A0A093XIJ0</accession>
<organism evidence="3">
    <name type="scientific">Talaromyces marneffei PM1</name>
    <dbReference type="NCBI Taxonomy" id="1077442"/>
    <lineage>
        <taxon>Eukaryota</taxon>
        <taxon>Fungi</taxon>
        <taxon>Dikarya</taxon>
        <taxon>Ascomycota</taxon>
        <taxon>Pezizomycotina</taxon>
        <taxon>Eurotiomycetes</taxon>
        <taxon>Eurotiomycetidae</taxon>
        <taxon>Eurotiales</taxon>
        <taxon>Trichocomaceae</taxon>
        <taxon>Talaromyces</taxon>
        <taxon>Talaromyces sect. Talaromyces</taxon>
    </lineage>
</organism>
<proteinExistence type="predicted"/>
<dbReference type="PANTHER" id="PTHR36819">
    <property type="entry name" value="REGULATOR OF PHOSPHOLIPASE D SRF1"/>
    <property type="match status" value="1"/>
</dbReference>
<sequence>MAPDARECEVVPPIVQNTSLNASPEYDSLIPPRTSATNRTQSSFAVTVGSHDTSTHAWSTPPVRTLPPWVRSYDVPEDESDASSRLLPTEIDDAQVAQHNHSPYQASKPDRNRLKGTDDELDNTTLQRESRWKRFAQTATYPRTEVGAGEKRVSFDWLNNNLGDYSQPWGASHDGSDAELGRATWSPRQRNLVERFQRHLLHSPIVPLILRLTVWIFSLCALALGGSIRALAYHLNRDQGPSADMAIVVDAVALVYLVYITYDEYASKPLGLRSPKAKMRLILLDLFFIVFDAANLSLAFVSLDDVQGTCTNAVINDIEDDRNDALCVRQKALASVLLVALIAWLLTFCISIFRLVERVSK</sequence>
<keyword evidence="2" id="KW-1133">Transmembrane helix</keyword>
<dbReference type="GO" id="GO:0071944">
    <property type="term" value="C:cell periphery"/>
    <property type="evidence" value="ECO:0007669"/>
    <property type="project" value="TreeGrafter"/>
</dbReference>
<dbReference type="PANTHER" id="PTHR36819:SF1">
    <property type="entry name" value="REGULATOR OF PHOSPHOLIPASE D SRF1"/>
    <property type="match status" value="1"/>
</dbReference>
<keyword evidence="2" id="KW-0472">Membrane</keyword>
<name>A0A093XIJ0_TALMA</name>
<feature type="compositionally biased region" description="Polar residues" evidence="1">
    <location>
        <begin position="47"/>
        <end position="58"/>
    </location>
</feature>
<dbReference type="GO" id="GO:0000324">
    <property type="term" value="C:fungal-type vacuole"/>
    <property type="evidence" value="ECO:0007669"/>
    <property type="project" value="TreeGrafter"/>
</dbReference>
<dbReference type="eggNOG" id="ENOG502QPXG">
    <property type="taxonomic scope" value="Eukaryota"/>
</dbReference>
<feature type="transmembrane region" description="Helical" evidence="2">
    <location>
        <begin position="332"/>
        <end position="356"/>
    </location>
</feature>
<evidence type="ECO:0000313" key="3">
    <source>
        <dbReference type="EMBL" id="KFX45003.1"/>
    </source>
</evidence>
<feature type="transmembrane region" description="Helical" evidence="2">
    <location>
        <begin position="245"/>
        <end position="262"/>
    </location>
</feature>
<keyword evidence="2" id="KW-0812">Transmembrane</keyword>
<reference evidence="3" key="2">
    <citation type="journal article" date="2014" name="PLoS Genet.">
        <title>Signature gene expression reveals novel clues to the molecular mechanisms of dimorphic transition in Penicillium marneffei.</title>
        <authorList>
            <person name="Yang E."/>
            <person name="Wang G."/>
            <person name="Cai J."/>
            <person name="Woo P.C."/>
            <person name="Lau S.K."/>
            <person name="Yuen K.-Y."/>
            <person name="Chow W.-N."/>
            <person name="Lin X."/>
        </authorList>
    </citation>
    <scope>NUCLEOTIDE SEQUENCE</scope>
    <source>
        <strain evidence="3">PM1</strain>
    </source>
</reference>
<feature type="transmembrane region" description="Helical" evidence="2">
    <location>
        <begin position="282"/>
        <end position="303"/>
    </location>
</feature>
<protein>
    <submittedName>
        <fullName evidence="3">Regulator of phospholipase D SRF1</fullName>
    </submittedName>
</protein>
<reference key="1">
    <citation type="journal article" date="2014" name="PLoS Genet.">
        <title>Signature Gene Expression Reveals Novel Clues to the Molecular Mechanisms of Dimorphic Transition in Penicillium marneffei.</title>
        <authorList>
            <person name="Yang E."/>
            <person name="Wang G."/>
            <person name="Cai J."/>
            <person name="Woo P.C."/>
            <person name="Lau S.K."/>
            <person name="Yuen K.-Y."/>
            <person name="Chow W.-N."/>
            <person name="Lin X."/>
        </authorList>
    </citation>
    <scope>NUCLEOTIDE SEQUENCE [LARGE SCALE GENOMIC DNA]</scope>
    <source>
        <strain>PM1</strain>
    </source>
</reference>
<feature type="region of interest" description="Disordered" evidence="1">
    <location>
        <begin position="47"/>
        <end position="82"/>
    </location>
</feature>
<gene>
    <name evidence="3" type="ORF">GQ26_0250980</name>
</gene>
<dbReference type="HOGENOM" id="CLU_027163_0_0_1"/>
<dbReference type="AlphaFoldDB" id="A0A093XIJ0"/>
<comment type="caution">
    <text evidence="3">The sequence shown here is derived from an EMBL/GenBank/DDBJ whole genome shotgun (WGS) entry which is preliminary data.</text>
</comment>
<dbReference type="EMBL" id="JPOX01000025">
    <property type="protein sequence ID" value="KFX45003.1"/>
    <property type="molecule type" value="Genomic_DNA"/>
</dbReference>
<evidence type="ECO:0000256" key="1">
    <source>
        <dbReference type="SAM" id="MobiDB-lite"/>
    </source>
</evidence>
<feature type="transmembrane region" description="Helical" evidence="2">
    <location>
        <begin position="205"/>
        <end position="225"/>
    </location>
</feature>
<feature type="compositionally biased region" description="Basic and acidic residues" evidence="1">
    <location>
        <begin position="108"/>
        <end position="118"/>
    </location>
</feature>